<dbReference type="PANTHER" id="PTHR32251">
    <property type="entry name" value="3-OXO-5-ALPHA-STEROID 4-DEHYDROGENASE"/>
    <property type="match status" value="1"/>
</dbReference>
<dbReference type="EMBL" id="JBHSPR010000095">
    <property type="protein sequence ID" value="MFC6023483.1"/>
    <property type="molecule type" value="Genomic_DNA"/>
</dbReference>
<protein>
    <submittedName>
        <fullName evidence="2">DUF1295 domain-containing protein</fullName>
    </submittedName>
</protein>
<dbReference type="InterPro" id="IPR010721">
    <property type="entry name" value="UstE-like"/>
</dbReference>
<evidence type="ECO:0000256" key="1">
    <source>
        <dbReference type="SAM" id="Phobius"/>
    </source>
</evidence>
<feature type="transmembrane region" description="Helical" evidence="1">
    <location>
        <begin position="76"/>
        <end position="93"/>
    </location>
</feature>
<feature type="transmembrane region" description="Helical" evidence="1">
    <location>
        <begin position="21"/>
        <end position="40"/>
    </location>
</feature>
<keyword evidence="1" id="KW-1133">Transmembrane helix</keyword>
<feature type="transmembrane region" description="Helical" evidence="1">
    <location>
        <begin position="99"/>
        <end position="117"/>
    </location>
</feature>
<accession>A0ABW1KT93</accession>
<keyword evidence="3" id="KW-1185">Reference proteome</keyword>
<dbReference type="PROSITE" id="PS50244">
    <property type="entry name" value="S5A_REDUCTASE"/>
    <property type="match status" value="1"/>
</dbReference>
<keyword evidence="1" id="KW-0472">Membrane</keyword>
<evidence type="ECO:0000313" key="3">
    <source>
        <dbReference type="Proteomes" id="UP001596203"/>
    </source>
</evidence>
<name>A0ABW1KT93_9ACTN</name>
<dbReference type="PANTHER" id="PTHR32251:SF23">
    <property type="entry name" value="3-OXO-5-ALPHA-STEROID 4-DEHYDROGENASE (DUF1295)"/>
    <property type="match status" value="1"/>
</dbReference>
<reference evidence="3" key="1">
    <citation type="journal article" date="2019" name="Int. J. Syst. Evol. Microbiol.">
        <title>The Global Catalogue of Microorganisms (GCM) 10K type strain sequencing project: providing services to taxonomists for standard genome sequencing and annotation.</title>
        <authorList>
            <consortium name="The Broad Institute Genomics Platform"/>
            <consortium name="The Broad Institute Genome Sequencing Center for Infectious Disease"/>
            <person name="Wu L."/>
            <person name="Ma J."/>
        </authorList>
    </citation>
    <scope>NUCLEOTIDE SEQUENCE [LARGE SCALE GENOMIC DNA]</scope>
    <source>
        <strain evidence="3">ZS-35-S2</strain>
    </source>
</reference>
<gene>
    <name evidence="2" type="ORF">ACFP2T_45920</name>
</gene>
<dbReference type="Pfam" id="PF06966">
    <property type="entry name" value="DUF1295"/>
    <property type="match status" value="1"/>
</dbReference>
<proteinExistence type="predicted"/>
<feature type="transmembrane region" description="Helical" evidence="1">
    <location>
        <begin position="230"/>
        <end position="247"/>
    </location>
</feature>
<feature type="transmembrane region" description="Helical" evidence="1">
    <location>
        <begin position="178"/>
        <end position="199"/>
    </location>
</feature>
<evidence type="ECO:0000313" key="2">
    <source>
        <dbReference type="EMBL" id="MFC6023483.1"/>
    </source>
</evidence>
<sequence>MRTYRIGGALAGASRTMSFGVVGGIYLVAGLGAVLTWQLAGARHPLTGALYADLVATLLVFAASMLLRNASIYDPCWSVAPPLIMVGWIVAAAEDGVVLRQFLVTALVTVWAFRLTANWARGWSGLRHEDWRYRQLRAQTRGRLPWWLVNLTGIQLMPTLVVFAGLLSGWPAVAGDRAVGPLDVLAVLVTAGAIGLEAVADDQLRRFTADPANRGRICDRGLWRYSRHPNYLGEIAFWWGLWLFGLAADPSWWWTVIGPLTVLTLFVGATIPLMERRSLDRRPGYAAHRREVPMLLPRPPIRHRIPD</sequence>
<comment type="caution">
    <text evidence="2">The sequence shown here is derived from an EMBL/GenBank/DDBJ whole genome shotgun (WGS) entry which is preliminary data.</text>
</comment>
<organism evidence="2 3">
    <name type="scientific">Plantactinospora solaniradicis</name>
    <dbReference type="NCBI Taxonomy" id="1723736"/>
    <lineage>
        <taxon>Bacteria</taxon>
        <taxon>Bacillati</taxon>
        <taxon>Actinomycetota</taxon>
        <taxon>Actinomycetes</taxon>
        <taxon>Micromonosporales</taxon>
        <taxon>Micromonosporaceae</taxon>
        <taxon>Plantactinospora</taxon>
    </lineage>
</organism>
<feature type="transmembrane region" description="Helical" evidence="1">
    <location>
        <begin position="253"/>
        <end position="274"/>
    </location>
</feature>
<feature type="transmembrane region" description="Helical" evidence="1">
    <location>
        <begin position="144"/>
        <end position="166"/>
    </location>
</feature>
<dbReference type="Proteomes" id="UP001596203">
    <property type="component" value="Unassembled WGS sequence"/>
</dbReference>
<keyword evidence="1" id="KW-0812">Transmembrane</keyword>
<feature type="transmembrane region" description="Helical" evidence="1">
    <location>
        <begin position="46"/>
        <end position="67"/>
    </location>
</feature>
<dbReference type="RefSeq" id="WP_377433834.1">
    <property type="nucleotide sequence ID" value="NZ_JBHSPR010000095.1"/>
</dbReference>
<dbReference type="Gene3D" id="1.20.120.1630">
    <property type="match status" value="1"/>
</dbReference>